<keyword evidence="3" id="KW-1185">Reference proteome</keyword>
<dbReference type="EMBL" id="MPRL01000007">
    <property type="protein sequence ID" value="OOZ41689.1"/>
    <property type="molecule type" value="Genomic_DNA"/>
</dbReference>
<dbReference type="InterPro" id="IPR014914">
    <property type="entry name" value="RES_dom"/>
</dbReference>
<evidence type="ECO:0000259" key="1">
    <source>
        <dbReference type="Pfam" id="PF08808"/>
    </source>
</evidence>
<dbReference type="AlphaFoldDB" id="A0A1T2L9A8"/>
<dbReference type="Proteomes" id="UP000191110">
    <property type="component" value="Unassembled WGS sequence"/>
</dbReference>
<dbReference type="Pfam" id="PF08808">
    <property type="entry name" value="RES"/>
    <property type="match status" value="1"/>
</dbReference>
<sequence length="419" mass="48027">MKCCTDCFTNKDIQIYISDNGLRSDCEFCHSTRVYTHDTQFVGNFIRDGLTRAYTLPDPGLMEHGLDDSNTIYDILMYDERIFPHTLNNDGTSTWLIDALIEDSAPSWHEVTQGSHDKYPEGGNTFLALINGFVGESSTRFSQSWNGFVEHIKHTSRFFDLPTEGSREEYLKDLGILFEYCELLLPTNTSLWRARVLEEHPLNPLDIQDALGPPPPARASHSRMSPTGITCFYLGDSPDTCIAEIRPEVGCELLLGKFITKNILRILDLTKAPNIAKTSIFQSDYDHDMRWAGDFIGQFIDETSRPISSNDSGLEYLPTQALSEYIRSKNFHGIKYNSSQNTNSGTNYTFFLKPKDDYPWFPMPGNSEECMEFHNHMYLCEHQWISLTNVSYEFEKLEARKHTELCMTYDKSTDSKIPY</sequence>
<evidence type="ECO:0000313" key="3">
    <source>
        <dbReference type="Proteomes" id="UP000191110"/>
    </source>
</evidence>
<protein>
    <recommendedName>
        <fullName evidence="1">RES domain-containing protein</fullName>
    </recommendedName>
</protein>
<reference evidence="2 3" key="1">
    <citation type="submission" date="2016-11" db="EMBL/GenBank/DDBJ databases">
        <title>Mixed transmission modes and dynamic genome evolution in an obligate animal-bacterial symbiosis.</title>
        <authorList>
            <person name="Russell S.L."/>
            <person name="Corbett-Detig R.B."/>
            <person name="Cavanaugh C.M."/>
        </authorList>
    </citation>
    <scope>NUCLEOTIDE SEQUENCE [LARGE SCALE GENOMIC DNA]</scope>
    <source>
        <strain evidence="2">Sveles-Q1</strain>
    </source>
</reference>
<organism evidence="2 3">
    <name type="scientific">Solemya pervernicosa gill symbiont</name>
    <dbReference type="NCBI Taxonomy" id="642797"/>
    <lineage>
        <taxon>Bacteria</taxon>
        <taxon>Pseudomonadati</taxon>
        <taxon>Pseudomonadota</taxon>
        <taxon>Gammaproteobacteria</taxon>
        <taxon>sulfur-oxidizing symbionts</taxon>
    </lineage>
</organism>
<evidence type="ECO:0000313" key="2">
    <source>
        <dbReference type="EMBL" id="OOZ41689.1"/>
    </source>
</evidence>
<feature type="domain" description="RES" evidence="1">
    <location>
        <begin position="191"/>
        <end position="351"/>
    </location>
</feature>
<gene>
    <name evidence="2" type="ORF">BOW53_03160</name>
</gene>
<comment type="caution">
    <text evidence="2">The sequence shown here is derived from an EMBL/GenBank/DDBJ whole genome shotgun (WGS) entry which is preliminary data.</text>
</comment>
<accession>A0A1T2L9A8</accession>
<proteinExistence type="predicted"/>
<dbReference type="OrthoDB" id="648213at2"/>
<name>A0A1T2L9A8_9GAMM</name>